<feature type="transmembrane region" description="Helical" evidence="6">
    <location>
        <begin position="128"/>
        <end position="145"/>
    </location>
</feature>
<feature type="transmembrane region" description="Helical" evidence="6">
    <location>
        <begin position="344"/>
        <end position="365"/>
    </location>
</feature>
<dbReference type="AlphaFoldDB" id="A0A2S9Q9X4"/>
<dbReference type="CDD" id="cd17324">
    <property type="entry name" value="MFS_NepI_like"/>
    <property type="match status" value="1"/>
</dbReference>
<gene>
    <name evidence="8" type="ORF">C5L14_18075</name>
</gene>
<name>A0A2S9Q9X4_9HYPH</name>
<dbReference type="PANTHER" id="PTHR43124">
    <property type="entry name" value="PURINE EFFLUX PUMP PBUE"/>
    <property type="match status" value="1"/>
</dbReference>
<dbReference type="GO" id="GO:0022857">
    <property type="term" value="F:transmembrane transporter activity"/>
    <property type="evidence" value="ECO:0007669"/>
    <property type="project" value="InterPro"/>
</dbReference>
<dbReference type="SUPFAM" id="SSF103473">
    <property type="entry name" value="MFS general substrate transporter"/>
    <property type="match status" value="1"/>
</dbReference>
<keyword evidence="4 6" id="KW-1133">Transmembrane helix</keyword>
<dbReference type="Gene3D" id="1.20.1250.20">
    <property type="entry name" value="MFS general substrate transporter like domains"/>
    <property type="match status" value="1"/>
</dbReference>
<dbReference type="InterPro" id="IPR020846">
    <property type="entry name" value="MFS_dom"/>
</dbReference>
<evidence type="ECO:0000256" key="1">
    <source>
        <dbReference type="ARBA" id="ARBA00004651"/>
    </source>
</evidence>
<feature type="transmembrane region" description="Helical" evidence="6">
    <location>
        <begin position="438"/>
        <end position="458"/>
    </location>
</feature>
<dbReference type="PANTHER" id="PTHR43124:SF3">
    <property type="entry name" value="CHLORAMPHENICOL EFFLUX PUMP RV0191"/>
    <property type="match status" value="1"/>
</dbReference>
<keyword evidence="5 6" id="KW-0472">Membrane</keyword>
<evidence type="ECO:0000259" key="7">
    <source>
        <dbReference type="PROSITE" id="PS50850"/>
    </source>
</evidence>
<feature type="transmembrane region" description="Helical" evidence="6">
    <location>
        <begin position="88"/>
        <end position="108"/>
    </location>
</feature>
<dbReference type="Pfam" id="PF07690">
    <property type="entry name" value="MFS_1"/>
    <property type="match status" value="1"/>
</dbReference>
<feature type="transmembrane region" description="Helical" evidence="6">
    <location>
        <begin position="317"/>
        <end position="337"/>
    </location>
</feature>
<feature type="transmembrane region" description="Helical" evidence="6">
    <location>
        <begin position="283"/>
        <end position="305"/>
    </location>
</feature>
<accession>A0A2S9Q9X4</accession>
<feature type="domain" description="Major facilitator superfamily (MFS) profile" evidence="7">
    <location>
        <begin position="86"/>
        <end position="460"/>
    </location>
</feature>
<dbReference type="InterPro" id="IPR011701">
    <property type="entry name" value="MFS"/>
</dbReference>
<evidence type="ECO:0000313" key="8">
    <source>
        <dbReference type="EMBL" id="PRH86158.1"/>
    </source>
</evidence>
<feature type="transmembrane region" description="Helical" evidence="6">
    <location>
        <begin position="371"/>
        <end position="390"/>
    </location>
</feature>
<evidence type="ECO:0000256" key="5">
    <source>
        <dbReference type="ARBA" id="ARBA00023136"/>
    </source>
</evidence>
<dbReference type="GO" id="GO:0005886">
    <property type="term" value="C:plasma membrane"/>
    <property type="evidence" value="ECO:0007669"/>
    <property type="project" value="UniProtKB-SubCell"/>
</dbReference>
<keyword evidence="2" id="KW-1003">Cell membrane</keyword>
<feature type="transmembrane region" description="Helical" evidence="6">
    <location>
        <begin position="214"/>
        <end position="234"/>
    </location>
</feature>
<dbReference type="Proteomes" id="UP000237682">
    <property type="component" value="Unassembled WGS sequence"/>
</dbReference>
<evidence type="ECO:0000256" key="4">
    <source>
        <dbReference type="ARBA" id="ARBA00022989"/>
    </source>
</evidence>
<proteinExistence type="predicted"/>
<dbReference type="InterPro" id="IPR036259">
    <property type="entry name" value="MFS_trans_sf"/>
</dbReference>
<comment type="subcellular location">
    <subcellularLocation>
        <location evidence="1">Cell membrane</location>
        <topology evidence="1">Multi-pass membrane protein</topology>
    </subcellularLocation>
</comment>
<dbReference type="OrthoDB" id="9788453at2"/>
<evidence type="ECO:0000256" key="3">
    <source>
        <dbReference type="ARBA" id="ARBA00022692"/>
    </source>
</evidence>
<dbReference type="EMBL" id="PUEJ01000006">
    <property type="protein sequence ID" value="PRH86158.1"/>
    <property type="molecule type" value="Genomic_DNA"/>
</dbReference>
<evidence type="ECO:0000256" key="2">
    <source>
        <dbReference type="ARBA" id="ARBA00022475"/>
    </source>
</evidence>
<comment type="caution">
    <text evidence="8">The sequence shown here is derived from an EMBL/GenBank/DDBJ whole genome shotgun (WGS) entry which is preliminary data.</text>
</comment>
<feature type="transmembrane region" description="Helical" evidence="6">
    <location>
        <begin position="152"/>
        <end position="175"/>
    </location>
</feature>
<keyword evidence="3 6" id="KW-0812">Transmembrane</keyword>
<evidence type="ECO:0000313" key="9">
    <source>
        <dbReference type="Proteomes" id="UP000237682"/>
    </source>
</evidence>
<feature type="transmembrane region" description="Helical" evidence="6">
    <location>
        <begin position="181"/>
        <end position="202"/>
    </location>
</feature>
<feature type="transmembrane region" description="Helical" evidence="6">
    <location>
        <begin position="240"/>
        <end position="262"/>
    </location>
</feature>
<feature type="transmembrane region" description="Helical" evidence="6">
    <location>
        <begin position="411"/>
        <end position="432"/>
    </location>
</feature>
<keyword evidence="9" id="KW-1185">Reference proteome</keyword>
<dbReference type="InterPro" id="IPR050189">
    <property type="entry name" value="MFS_Efflux_Transporters"/>
</dbReference>
<reference evidence="8 9" key="1">
    <citation type="submission" date="2018-02" db="EMBL/GenBank/DDBJ databases">
        <title>Whole genome sequencing of endophytic bacterium.</title>
        <authorList>
            <person name="Eedara R."/>
            <person name="Podile A.R."/>
        </authorList>
    </citation>
    <scope>NUCLEOTIDE SEQUENCE [LARGE SCALE GENOMIC DNA]</scope>
    <source>
        <strain evidence="8 9">RP1T</strain>
    </source>
</reference>
<sequence>MPEPCRNADVNRFTFSPSPAILRCNRSFPNRRFKPLPACASAPPASSFRLFRLPCPESLPVTHPATASLADLNAGSPSQRHRTAWIEFALAVGAFGVGAGEFASMGILPNVANGLLVTEPQAGHMISAYALGVVVGAPVIAVLSARMARRTLLLWLMVVFAAANAASALASGYYQLIGFRFLAGLPHGAYFGVSFLVAAGMAEPNRRAQAVGRVMMGITLATLVGSPLATWLGQALGWRLAFATVGAIGALTAMLILAFMPLDKVQPGASPLRELGALRRKQVWLTLAIPAIGLGGMFAVYTYVASTLTQLSGFSPAFVPVALVLFGIGMNVGNIAGSWLADRALMATIGGMLVWVIVVMALYGLTASNPWMISLCVFLIGCNFAICPAIQTRLMDVAGDAQTLAAALNHSAFNIANALGAWLGGVAVAAGFGWASTGWVGALLAVAGLLVFLVSWALERSDRREPEAAAVAG</sequence>
<evidence type="ECO:0000256" key="6">
    <source>
        <dbReference type="SAM" id="Phobius"/>
    </source>
</evidence>
<dbReference type="PROSITE" id="PS50850">
    <property type="entry name" value="MFS"/>
    <property type="match status" value="1"/>
</dbReference>
<protein>
    <submittedName>
        <fullName evidence="8">MFS transporter</fullName>
    </submittedName>
</protein>
<organism evidence="8 9">
    <name type="scientific">Labrys okinawensis</name>
    <dbReference type="NCBI Taxonomy" id="346911"/>
    <lineage>
        <taxon>Bacteria</taxon>
        <taxon>Pseudomonadati</taxon>
        <taxon>Pseudomonadota</taxon>
        <taxon>Alphaproteobacteria</taxon>
        <taxon>Hyphomicrobiales</taxon>
        <taxon>Xanthobacteraceae</taxon>
        <taxon>Labrys</taxon>
    </lineage>
</organism>